<keyword evidence="3" id="KW-1185">Reference proteome</keyword>
<evidence type="ECO:0000313" key="2">
    <source>
        <dbReference type="EMBL" id="KAK7030952.1"/>
    </source>
</evidence>
<sequence>MFCSDPEFHGDIPKIKGLENPNFNGCRSCSRQPLRLFLFEHGLESAVNSLDIPGPLVITGLVLFALYIFVPRVFNWLYTCPSVEELQESLSRIEKLIEDNTNVSEDNYNLRGATMVEFEDRQLDFDNEIDEHRRMTRYDEPPKWRVVAWVAFKWKGLMRAGEIHAGMRKLEGEIEAEVAGVTLLRRGDPNSAANIPAFYASGVDV</sequence>
<keyword evidence="1" id="KW-1133">Transmembrane helix</keyword>
<feature type="transmembrane region" description="Helical" evidence="1">
    <location>
        <begin position="52"/>
        <end position="70"/>
    </location>
</feature>
<keyword evidence="1" id="KW-0472">Membrane</keyword>
<evidence type="ECO:0000256" key="1">
    <source>
        <dbReference type="SAM" id="Phobius"/>
    </source>
</evidence>
<evidence type="ECO:0000313" key="3">
    <source>
        <dbReference type="Proteomes" id="UP001383192"/>
    </source>
</evidence>
<keyword evidence="1" id="KW-0812">Transmembrane</keyword>
<organism evidence="2 3">
    <name type="scientific">Paramarasmius palmivorus</name>
    <dbReference type="NCBI Taxonomy" id="297713"/>
    <lineage>
        <taxon>Eukaryota</taxon>
        <taxon>Fungi</taxon>
        <taxon>Dikarya</taxon>
        <taxon>Basidiomycota</taxon>
        <taxon>Agaricomycotina</taxon>
        <taxon>Agaricomycetes</taxon>
        <taxon>Agaricomycetidae</taxon>
        <taxon>Agaricales</taxon>
        <taxon>Marasmiineae</taxon>
        <taxon>Marasmiaceae</taxon>
        <taxon>Paramarasmius</taxon>
    </lineage>
</organism>
<comment type="caution">
    <text evidence="2">The sequence shown here is derived from an EMBL/GenBank/DDBJ whole genome shotgun (WGS) entry which is preliminary data.</text>
</comment>
<name>A0AAW0BY11_9AGAR</name>
<proteinExistence type="predicted"/>
<protein>
    <submittedName>
        <fullName evidence="2">Uncharacterized protein</fullName>
    </submittedName>
</protein>
<gene>
    <name evidence="2" type="ORF">VNI00_013899</name>
</gene>
<dbReference type="EMBL" id="JAYKXP010000073">
    <property type="protein sequence ID" value="KAK7030952.1"/>
    <property type="molecule type" value="Genomic_DNA"/>
</dbReference>
<reference evidence="2 3" key="1">
    <citation type="submission" date="2024-01" db="EMBL/GenBank/DDBJ databases">
        <title>A draft genome for a cacao thread blight-causing isolate of Paramarasmius palmivorus.</title>
        <authorList>
            <person name="Baruah I.K."/>
            <person name="Bukari Y."/>
            <person name="Amoako-Attah I."/>
            <person name="Meinhardt L.W."/>
            <person name="Bailey B.A."/>
            <person name="Cohen S.P."/>
        </authorList>
    </citation>
    <scope>NUCLEOTIDE SEQUENCE [LARGE SCALE GENOMIC DNA]</scope>
    <source>
        <strain evidence="2 3">GH-12</strain>
    </source>
</reference>
<dbReference type="Proteomes" id="UP001383192">
    <property type="component" value="Unassembled WGS sequence"/>
</dbReference>
<dbReference type="AlphaFoldDB" id="A0AAW0BY11"/>
<accession>A0AAW0BY11</accession>